<feature type="compositionally biased region" description="Basic residues" evidence="1">
    <location>
        <begin position="34"/>
        <end position="45"/>
    </location>
</feature>
<feature type="compositionally biased region" description="Polar residues" evidence="1">
    <location>
        <begin position="67"/>
        <end position="76"/>
    </location>
</feature>
<organism evidence="2">
    <name type="scientific">Drosophila melanogaster</name>
    <name type="common">Fruit fly</name>
    <dbReference type="NCBI Taxonomy" id="7227"/>
    <lineage>
        <taxon>Eukaryota</taxon>
        <taxon>Metazoa</taxon>
        <taxon>Ecdysozoa</taxon>
        <taxon>Arthropoda</taxon>
        <taxon>Hexapoda</taxon>
        <taxon>Insecta</taxon>
        <taxon>Pterygota</taxon>
        <taxon>Neoptera</taxon>
        <taxon>Endopterygota</taxon>
        <taxon>Diptera</taxon>
        <taxon>Brachycera</taxon>
        <taxon>Muscomorpha</taxon>
        <taxon>Ephydroidea</taxon>
        <taxon>Drosophilidae</taxon>
        <taxon>Drosophila</taxon>
        <taxon>Sophophora</taxon>
    </lineage>
</organism>
<feature type="region of interest" description="Disordered" evidence="1">
    <location>
        <begin position="1"/>
        <end position="76"/>
    </location>
</feature>
<sequence length="76" mass="8300">MVAGFSSFGPCSEHQAPSSKLQTPNTEQWQKARSQGKSKSKRQKAQKSNSKSTSCQAAKQASKRATRQQAGNMHFS</sequence>
<feature type="compositionally biased region" description="Polar residues" evidence="1">
    <location>
        <begin position="15"/>
        <end position="29"/>
    </location>
</feature>
<reference evidence="2" key="1">
    <citation type="submission" date="2009-03" db="EMBL/GenBank/DDBJ databases">
        <authorList>
            <person name="Carlson J."/>
            <person name="Booth B."/>
            <person name="Frise E."/>
            <person name="Sandler J."/>
            <person name="Wan K."/>
            <person name="Yu C."/>
            <person name="Celniker S."/>
        </authorList>
    </citation>
    <scope>NUCLEOTIDE SEQUENCE</scope>
</reference>
<dbReference type="EMBL" id="BT081371">
    <property type="protein sequence ID" value="ACO34929.1"/>
    <property type="molecule type" value="mRNA"/>
</dbReference>
<accession>C1C3E2</accession>
<evidence type="ECO:0000256" key="1">
    <source>
        <dbReference type="SAM" id="MobiDB-lite"/>
    </source>
</evidence>
<name>C1C3E2_DROME</name>
<proteinExistence type="evidence at transcript level"/>
<evidence type="ECO:0000313" key="2">
    <source>
        <dbReference type="EMBL" id="ACO34929.1"/>
    </source>
</evidence>
<protein>
    <submittedName>
        <fullName evidence="2">MIP09215p</fullName>
    </submittedName>
</protein>
<dbReference type="AlphaFoldDB" id="C1C3E2"/>